<dbReference type="CDD" id="cd00082">
    <property type="entry name" value="HisKA"/>
    <property type="match status" value="1"/>
</dbReference>
<dbReference type="InterPro" id="IPR036097">
    <property type="entry name" value="HisK_dim/P_sf"/>
</dbReference>
<dbReference type="OrthoDB" id="9815202at2"/>
<evidence type="ECO:0000256" key="3">
    <source>
        <dbReference type="ARBA" id="ARBA00012438"/>
    </source>
</evidence>
<dbReference type="InterPro" id="IPR050428">
    <property type="entry name" value="TCS_sensor_his_kinase"/>
</dbReference>
<dbReference type="Proteomes" id="UP000245390">
    <property type="component" value="Unassembled WGS sequence"/>
</dbReference>
<keyword evidence="10 11" id="KW-0472">Membrane</keyword>
<feature type="transmembrane region" description="Helical" evidence="11">
    <location>
        <begin position="21"/>
        <end position="38"/>
    </location>
</feature>
<sequence>MPEKPHTPSSRTSVRLSLQYSFVYATLSAIVFVMTYFYTQYEIREWVRIEMRGAAMTLEAIYRSEGIDALISGVDTLAKASFENAHIYQLLDEDGSIISGNIPAKMDGRLPDRILAEDIHLLGGVNEELVGYWMRGDQIGPYRLVQGSSDHVFAEILEALGYALLAGSLVVVVLGLIVGVRVGRLTEQRISGISRTLSDFSGGKLDVRIPAPPGKRDDLGRVSTSINLMLDKIERLLESQEQISNDIAHDMRTPLQHLRQRLEAMQSSPKVSHEDVTTSLEHTEEIIGTFNALLRIAQIEGADRRARFERFDIRSVIENVAEFFEPLADDEGMTLDAQSPGEAAVVLGDRGLLTQLLSNLVENAIKHSPAGIDIKISVHTTPTEVSVRVADGGPGVEPADHERIFRRFFRGEKSRNSYGNGLGLSLVKAIADLHGATLSVSNNNPGAVFEVRFPNERSSQG</sequence>
<dbReference type="Pfam" id="PF02518">
    <property type="entry name" value="HATPase_c"/>
    <property type="match status" value="1"/>
</dbReference>
<evidence type="ECO:0000313" key="14">
    <source>
        <dbReference type="EMBL" id="PWK57559.1"/>
    </source>
</evidence>
<dbReference type="Gene3D" id="1.10.287.130">
    <property type="match status" value="1"/>
</dbReference>
<comment type="catalytic activity">
    <reaction evidence="1">
        <text>ATP + protein L-histidine = ADP + protein N-phospho-L-histidine.</text>
        <dbReference type="EC" id="2.7.13.3"/>
    </reaction>
</comment>
<dbReference type="AlphaFoldDB" id="A0A316G9B2"/>
<dbReference type="CDD" id="cd00075">
    <property type="entry name" value="HATPase"/>
    <property type="match status" value="1"/>
</dbReference>
<gene>
    <name evidence="14" type="ORF">C8D95_102204</name>
</gene>
<dbReference type="Gene3D" id="3.30.565.10">
    <property type="entry name" value="Histidine kinase-like ATPase, C-terminal domain"/>
    <property type="match status" value="1"/>
</dbReference>
<dbReference type="GO" id="GO:0005886">
    <property type="term" value="C:plasma membrane"/>
    <property type="evidence" value="ECO:0007669"/>
    <property type="project" value="TreeGrafter"/>
</dbReference>
<keyword evidence="5" id="KW-0808">Transferase</keyword>
<keyword evidence="6 11" id="KW-0812">Transmembrane</keyword>
<dbReference type="EC" id="2.7.13.3" evidence="3"/>
<dbReference type="InterPro" id="IPR003660">
    <property type="entry name" value="HAMP_dom"/>
</dbReference>
<feature type="domain" description="Histidine kinase" evidence="12">
    <location>
        <begin position="246"/>
        <end position="457"/>
    </location>
</feature>
<feature type="domain" description="HAMP" evidence="13">
    <location>
        <begin position="184"/>
        <end position="238"/>
    </location>
</feature>
<dbReference type="SUPFAM" id="SSF55874">
    <property type="entry name" value="ATPase domain of HSP90 chaperone/DNA topoisomerase II/histidine kinase"/>
    <property type="match status" value="1"/>
</dbReference>
<dbReference type="InterPro" id="IPR004358">
    <property type="entry name" value="Sig_transdc_His_kin-like_C"/>
</dbReference>
<dbReference type="PANTHER" id="PTHR45436:SF8">
    <property type="entry name" value="HISTIDINE KINASE"/>
    <property type="match status" value="1"/>
</dbReference>
<evidence type="ECO:0000256" key="6">
    <source>
        <dbReference type="ARBA" id="ARBA00022692"/>
    </source>
</evidence>
<evidence type="ECO:0000256" key="7">
    <source>
        <dbReference type="ARBA" id="ARBA00022777"/>
    </source>
</evidence>
<evidence type="ECO:0000256" key="11">
    <source>
        <dbReference type="SAM" id="Phobius"/>
    </source>
</evidence>
<evidence type="ECO:0000256" key="2">
    <source>
        <dbReference type="ARBA" id="ARBA00004370"/>
    </source>
</evidence>
<keyword evidence="8 11" id="KW-1133">Transmembrane helix</keyword>
<keyword evidence="9" id="KW-0902">Two-component regulatory system</keyword>
<evidence type="ECO:0000259" key="12">
    <source>
        <dbReference type="PROSITE" id="PS50109"/>
    </source>
</evidence>
<evidence type="ECO:0000256" key="9">
    <source>
        <dbReference type="ARBA" id="ARBA00023012"/>
    </source>
</evidence>
<evidence type="ECO:0000256" key="1">
    <source>
        <dbReference type="ARBA" id="ARBA00000085"/>
    </source>
</evidence>
<dbReference type="InterPro" id="IPR003594">
    <property type="entry name" value="HATPase_dom"/>
</dbReference>
<evidence type="ECO:0000256" key="10">
    <source>
        <dbReference type="ARBA" id="ARBA00023136"/>
    </source>
</evidence>
<dbReference type="GO" id="GO:0000155">
    <property type="term" value="F:phosphorelay sensor kinase activity"/>
    <property type="evidence" value="ECO:0007669"/>
    <property type="project" value="InterPro"/>
</dbReference>
<accession>A0A316G9B2</accession>
<dbReference type="SUPFAM" id="SSF47384">
    <property type="entry name" value="Homodimeric domain of signal transducing histidine kinase"/>
    <property type="match status" value="1"/>
</dbReference>
<dbReference type="SMART" id="SM00387">
    <property type="entry name" value="HATPase_c"/>
    <property type="match status" value="1"/>
</dbReference>
<dbReference type="PROSITE" id="PS50885">
    <property type="entry name" value="HAMP"/>
    <property type="match status" value="1"/>
</dbReference>
<dbReference type="RefSeq" id="WP_109758159.1">
    <property type="nucleotide sequence ID" value="NZ_CP034588.1"/>
</dbReference>
<dbReference type="SMART" id="SM00388">
    <property type="entry name" value="HisKA"/>
    <property type="match status" value="1"/>
</dbReference>
<dbReference type="InterPro" id="IPR003661">
    <property type="entry name" value="HisK_dim/P_dom"/>
</dbReference>
<dbReference type="EMBL" id="QGGV01000002">
    <property type="protein sequence ID" value="PWK57559.1"/>
    <property type="molecule type" value="Genomic_DNA"/>
</dbReference>
<dbReference type="KEGG" id="salo:EF888_13150"/>
<keyword evidence="4" id="KW-0597">Phosphoprotein</keyword>
<protein>
    <recommendedName>
        <fullName evidence="3">histidine kinase</fullName>
        <ecNumber evidence="3">2.7.13.3</ecNumber>
    </recommendedName>
</protein>
<evidence type="ECO:0000256" key="8">
    <source>
        <dbReference type="ARBA" id="ARBA00022989"/>
    </source>
</evidence>
<evidence type="ECO:0000313" key="15">
    <source>
        <dbReference type="Proteomes" id="UP000245390"/>
    </source>
</evidence>
<dbReference type="PANTHER" id="PTHR45436">
    <property type="entry name" value="SENSOR HISTIDINE KINASE YKOH"/>
    <property type="match status" value="1"/>
</dbReference>
<proteinExistence type="predicted"/>
<comment type="subcellular location">
    <subcellularLocation>
        <location evidence="2">Membrane</location>
    </subcellularLocation>
</comment>
<organism evidence="14 15">
    <name type="scientific">Silicimonas algicola</name>
    <dbReference type="NCBI Taxonomy" id="1826607"/>
    <lineage>
        <taxon>Bacteria</taxon>
        <taxon>Pseudomonadati</taxon>
        <taxon>Pseudomonadota</taxon>
        <taxon>Alphaproteobacteria</taxon>
        <taxon>Rhodobacterales</taxon>
        <taxon>Paracoccaceae</taxon>
    </lineage>
</organism>
<dbReference type="PRINTS" id="PR00344">
    <property type="entry name" value="BCTRLSENSOR"/>
</dbReference>
<dbReference type="SMART" id="SM00304">
    <property type="entry name" value="HAMP"/>
    <property type="match status" value="1"/>
</dbReference>
<dbReference type="PROSITE" id="PS50109">
    <property type="entry name" value="HIS_KIN"/>
    <property type="match status" value="1"/>
</dbReference>
<feature type="transmembrane region" description="Helical" evidence="11">
    <location>
        <begin position="159"/>
        <end position="180"/>
    </location>
</feature>
<comment type="caution">
    <text evidence="14">The sequence shown here is derived from an EMBL/GenBank/DDBJ whole genome shotgun (WGS) entry which is preliminary data.</text>
</comment>
<evidence type="ECO:0000259" key="13">
    <source>
        <dbReference type="PROSITE" id="PS50885"/>
    </source>
</evidence>
<reference evidence="14 15" key="1">
    <citation type="submission" date="2018-05" db="EMBL/GenBank/DDBJ databases">
        <title>Genomic Encyclopedia of Type Strains, Phase IV (KMG-IV): sequencing the most valuable type-strain genomes for metagenomic binning, comparative biology and taxonomic classification.</title>
        <authorList>
            <person name="Goeker M."/>
        </authorList>
    </citation>
    <scope>NUCLEOTIDE SEQUENCE [LARGE SCALE GENOMIC DNA]</scope>
    <source>
        <strain evidence="14 15">DSM 103371</strain>
    </source>
</reference>
<name>A0A316G9B2_9RHOB</name>
<keyword evidence="7 14" id="KW-0418">Kinase</keyword>
<dbReference type="InterPro" id="IPR005467">
    <property type="entry name" value="His_kinase_dom"/>
</dbReference>
<evidence type="ECO:0000256" key="5">
    <source>
        <dbReference type="ARBA" id="ARBA00022679"/>
    </source>
</evidence>
<evidence type="ECO:0000256" key="4">
    <source>
        <dbReference type="ARBA" id="ARBA00022553"/>
    </source>
</evidence>
<keyword evidence="15" id="KW-1185">Reference proteome</keyword>
<dbReference type="InterPro" id="IPR036890">
    <property type="entry name" value="HATPase_C_sf"/>
</dbReference>